<evidence type="ECO:0000313" key="5">
    <source>
        <dbReference type="Proteomes" id="UP000325785"/>
    </source>
</evidence>
<evidence type="ECO:0000313" key="2">
    <source>
        <dbReference type="EMBL" id="KRS18761.1"/>
    </source>
</evidence>
<sequence length="72" mass="7369">MTATRQKRRVQIVCAALLHIPIVAIAAYALANGFGEHVGILSVGLVATVAATLLIVPYIGRIMDGSSVPAAG</sequence>
<dbReference type="PATRIC" id="fig|540747.5.peg.2254"/>
<keyword evidence="1" id="KW-1133">Transmembrane helix</keyword>
<gene>
    <name evidence="3" type="ORF">RIdsm_02140</name>
    <name evidence="2" type="ORF">XM52_03445</name>
</gene>
<evidence type="ECO:0000313" key="4">
    <source>
        <dbReference type="Proteomes" id="UP000051401"/>
    </source>
</evidence>
<dbReference type="KEGG" id="rid:RIdsm_02140"/>
<keyword evidence="1" id="KW-0472">Membrane</keyword>
<evidence type="ECO:0000256" key="1">
    <source>
        <dbReference type="SAM" id="Phobius"/>
    </source>
</evidence>
<keyword evidence="4" id="KW-1185">Reference proteome</keyword>
<feature type="transmembrane region" description="Helical" evidence="1">
    <location>
        <begin position="37"/>
        <end position="59"/>
    </location>
</feature>
<dbReference type="EMBL" id="LAXI01000002">
    <property type="protein sequence ID" value="KRS18761.1"/>
    <property type="molecule type" value="Genomic_DNA"/>
</dbReference>
<feature type="transmembrane region" description="Helical" evidence="1">
    <location>
        <begin position="12"/>
        <end position="31"/>
    </location>
</feature>
<reference evidence="3 5" key="2">
    <citation type="submission" date="2018-08" db="EMBL/GenBank/DDBJ databases">
        <title>Genetic Globetrotter - A new plasmid hitch-hiking vast phylogenetic and geographic distances.</title>
        <authorList>
            <person name="Vollmers J."/>
            <person name="Petersen J."/>
        </authorList>
    </citation>
    <scope>NUCLEOTIDE SEQUENCE [LARGE SCALE GENOMIC DNA]</scope>
    <source>
        <strain evidence="3 5">DSM 26383</strain>
    </source>
</reference>
<protein>
    <submittedName>
        <fullName evidence="2">Uncharacterized protein</fullName>
    </submittedName>
</protein>
<dbReference type="EMBL" id="CP031598">
    <property type="protein sequence ID" value="QEW26341.1"/>
    <property type="molecule type" value="Genomic_DNA"/>
</dbReference>
<dbReference type="AlphaFoldDB" id="A0A0T5PBT7"/>
<dbReference type="Proteomes" id="UP000051401">
    <property type="component" value="Unassembled WGS sequence"/>
</dbReference>
<name>A0A0T5PBT7_9RHOB</name>
<reference evidence="2 4" key="1">
    <citation type="submission" date="2015-04" db="EMBL/GenBank/DDBJ databases">
        <title>The draft genome sequence of Roseovarius indicus B108T.</title>
        <authorList>
            <person name="Li G."/>
            <person name="Lai Q."/>
            <person name="Shao Z."/>
            <person name="Yan P."/>
        </authorList>
    </citation>
    <scope>NUCLEOTIDE SEQUENCE [LARGE SCALE GENOMIC DNA]</scope>
    <source>
        <strain evidence="2 4">B108</strain>
    </source>
</reference>
<accession>A0A0T5PBT7</accession>
<keyword evidence="1" id="KW-0812">Transmembrane</keyword>
<dbReference type="RefSeq" id="WP_057813338.1">
    <property type="nucleotide sequence ID" value="NZ_CP031598.1"/>
</dbReference>
<proteinExistence type="predicted"/>
<organism evidence="2 4">
    <name type="scientific">Roseovarius indicus</name>
    <dbReference type="NCBI Taxonomy" id="540747"/>
    <lineage>
        <taxon>Bacteria</taxon>
        <taxon>Pseudomonadati</taxon>
        <taxon>Pseudomonadota</taxon>
        <taxon>Alphaproteobacteria</taxon>
        <taxon>Rhodobacterales</taxon>
        <taxon>Roseobacteraceae</taxon>
        <taxon>Roseovarius</taxon>
    </lineage>
</organism>
<dbReference type="Proteomes" id="UP000325785">
    <property type="component" value="Chromosome"/>
</dbReference>
<dbReference type="OrthoDB" id="7875049at2"/>
<evidence type="ECO:0000313" key="3">
    <source>
        <dbReference type="EMBL" id="QEW26341.1"/>
    </source>
</evidence>